<evidence type="ECO:0000256" key="3">
    <source>
        <dbReference type="ARBA" id="ARBA00038471"/>
    </source>
</evidence>
<dbReference type="InterPro" id="IPR006501">
    <property type="entry name" value="Pectinesterase_inhib_dom"/>
</dbReference>
<dbReference type="InterPro" id="IPR034086">
    <property type="entry name" value="PMEI_plant"/>
</dbReference>
<comment type="caution">
    <text evidence="5">The sequence shown here is derived from an EMBL/GenBank/DDBJ whole genome shotgun (WGS) entry which is preliminary data.</text>
</comment>
<comment type="similarity">
    <text evidence="3">Belongs to the PMEI family.</text>
</comment>
<dbReference type="Gene3D" id="1.20.140.40">
    <property type="entry name" value="Invertase/pectin methylesterase inhibitor family protein"/>
    <property type="match status" value="1"/>
</dbReference>
<dbReference type="PANTHER" id="PTHR36710:SF4">
    <property type="entry name" value="PLANT INVERTASE_PECTIN METHYLESTERASE INHIBITOR SUPERFAMILY PROTEIN"/>
    <property type="match status" value="1"/>
</dbReference>
<dbReference type="CDD" id="cd15797">
    <property type="entry name" value="PMEI"/>
    <property type="match status" value="1"/>
</dbReference>
<dbReference type="GO" id="GO:0046910">
    <property type="term" value="F:pectinesterase inhibitor activity"/>
    <property type="evidence" value="ECO:0007669"/>
    <property type="project" value="InterPro"/>
</dbReference>
<organism evidence="5">
    <name type="scientific">Medicago truncatula</name>
    <name type="common">Barrel medic</name>
    <name type="synonym">Medicago tribuloides</name>
    <dbReference type="NCBI Taxonomy" id="3880"/>
    <lineage>
        <taxon>Eukaryota</taxon>
        <taxon>Viridiplantae</taxon>
        <taxon>Streptophyta</taxon>
        <taxon>Embryophyta</taxon>
        <taxon>Tracheophyta</taxon>
        <taxon>Spermatophyta</taxon>
        <taxon>Magnoliopsida</taxon>
        <taxon>eudicotyledons</taxon>
        <taxon>Gunneridae</taxon>
        <taxon>Pentapetalae</taxon>
        <taxon>rosids</taxon>
        <taxon>fabids</taxon>
        <taxon>Fabales</taxon>
        <taxon>Fabaceae</taxon>
        <taxon>Papilionoideae</taxon>
        <taxon>50 kb inversion clade</taxon>
        <taxon>NPAAA clade</taxon>
        <taxon>Hologalegina</taxon>
        <taxon>IRL clade</taxon>
        <taxon>Trifolieae</taxon>
        <taxon>Medicago</taxon>
    </lineage>
</organism>
<evidence type="ECO:0000256" key="2">
    <source>
        <dbReference type="ARBA" id="ARBA00023157"/>
    </source>
</evidence>
<protein>
    <submittedName>
        <fullName evidence="5">Putative pectinesterase inhibitor domain-containing protein</fullName>
    </submittedName>
</protein>
<dbReference type="Proteomes" id="UP000265566">
    <property type="component" value="Chromosome 3"/>
</dbReference>
<dbReference type="InterPro" id="IPR052421">
    <property type="entry name" value="PCW_Enzyme_Inhibitor"/>
</dbReference>
<dbReference type="SUPFAM" id="SSF101148">
    <property type="entry name" value="Plant invertase/pectin methylesterase inhibitor"/>
    <property type="match status" value="1"/>
</dbReference>
<dbReference type="EMBL" id="PSQE01000003">
    <property type="protein sequence ID" value="RHN67577.1"/>
    <property type="molecule type" value="Genomic_DNA"/>
</dbReference>
<evidence type="ECO:0000256" key="1">
    <source>
        <dbReference type="ARBA" id="ARBA00022729"/>
    </source>
</evidence>
<dbReference type="PANTHER" id="PTHR36710">
    <property type="entry name" value="PECTINESTERASE INHIBITOR-LIKE"/>
    <property type="match status" value="1"/>
</dbReference>
<feature type="signal peptide" evidence="4">
    <location>
        <begin position="1"/>
        <end position="25"/>
    </location>
</feature>
<dbReference type="NCBIfam" id="TIGR01614">
    <property type="entry name" value="PME_inhib"/>
    <property type="match status" value="1"/>
</dbReference>
<name>A0A396IXC8_MEDTR</name>
<dbReference type="AlphaFoldDB" id="A0A396IXC8"/>
<evidence type="ECO:0000256" key="4">
    <source>
        <dbReference type="SAM" id="SignalP"/>
    </source>
</evidence>
<gene>
    <name evidence="5" type="ORF">MtrunA17_Chr3g0104161</name>
</gene>
<evidence type="ECO:0000313" key="5">
    <source>
        <dbReference type="EMBL" id="RHN67577.1"/>
    </source>
</evidence>
<proteinExistence type="inferred from homology"/>
<keyword evidence="2" id="KW-1015">Disulfide bond</keyword>
<accession>A0A396IXC8</accession>
<reference evidence="5" key="1">
    <citation type="journal article" date="2018" name="Nat. Plants">
        <title>Whole-genome landscape of Medicago truncatula symbiotic genes.</title>
        <authorList>
            <person name="Pecrix Y."/>
            <person name="Gamas P."/>
            <person name="Carrere S."/>
        </authorList>
    </citation>
    <scope>NUCLEOTIDE SEQUENCE</scope>
    <source>
        <tissue evidence="5">Leaves</tissue>
    </source>
</reference>
<dbReference type="Gramene" id="rna15777">
    <property type="protein sequence ID" value="RHN67577.1"/>
    <property type="gene ID" value="gene15777"/>
</dbReference>
<dbReference type="InterPro" id="IPR035513">
    <property type="entry name" value="Invertase/methylesterase_inhib"/>
</dbReference>
<feature type="chain" id="PRO_5017371375" evidence="4">
    <location>
        <begin position="26"/>
        <end position="177"/>
    </location>
</feature>
<keyword evidence="1 4" id="KW-0732">Signal</keyword>
<sequence length="177" mass="19348">MVHSFAKPSLIVLALFLCFVPSFCSDRIVQVTEICSKYKIPYNCAIILNAIPGVSTKGAVLSSLSSYLITMANVNAFNTITLIHELISNTSDTNLKQIYASCSMDYNDALLSITYVKDSFNSGNFNGMNSNAAIVVKDIEHCGLKAPDSTPLLKYNQPLEDVTNIIMILADYLAGKY</sequence>